<dbReference type="EMBL" id="BARV01018095">
    <property type="protein sequence ID" value="GAI30655.1"/>
    <property type="molecule type" value="Genomic_DNA"/>
</dbReference>
<organism evidence="1">
    <name type="scientific">marine sediment metagenome</name>
    <dbReference type="NCBI Taxonomy" id="412755"/>
    <lineage>
        <taxon>unclassified sequences</taxon>
        <taxon>metagenomes</taxon>
        <taxon>ecological metagenomes</taxon>
    </lineage>
</organism>
<reference evidence="1" key="1">
    <citation type="journal article" date="2014" name="Front. Microbiol.">
        <title>High frequency of phylogenetically diverse reductive dehalogenase-homologous genes in deep subseafloor sedimentary metagenomes.</title>
        <authorList>
            <person name="Kawai M."/>
            <person name="Futagami T."/>
            <person name="Toyoda A."/>
            <person name="Takaki Y."/>
            <person name="Nishi S."/>
            <person name="Hori S."/>
            <person name="Arai W."/>
            <person name="Tsubouchi T."/>
            <person name="Morono Y."/>
            <person name="Uchiyama I."/>
            <person name="Ito T."/>
            <person name="Fujiyama A."/>
            <person name="Inagaki F."/>
            <person name="Takami H."/>
        </authorList>
    </citation>
    <scope>NUCLEOTIDE SEQUENCE</scope>
    <source>
        <strain evidence="1">Expedition CK06-06</strain>
    </source>
</reference>
<sequence>EAIELLMTQTVSPDTDRRAHAVVAIIKADPQDNCGYHQLLIDRETDRLNRLKIESARSSAQDAR</sequence>
<comment type="caution">
    <text evidence="1">The sequence shown here is derived from an EMBL/GenBank/DDBJ whole genome shotgun (WGS) entry which is preliminary data.</text>
</comment>
<evidence type="ECO:0000313" key="1">
    <source>
        <dbReference type="EMBL" id="GAI30655.1"/>
    </source>
</evidence>
<gene>
    <name evidence="1" type="ORF">S06H3_30685</name>
</gene>
<dbReference type="AlphaFoldDB" id="X1NV38"/>
<proteinExistence type="predicted"/>
<accession>X1NV38</accession>
<protein>
    <submittedName>
        <fullName evidence="1">Uncharacterized protein</fullName>
    </submittedName>
</protein>
<feature type="non-terminal residue" evidence="1">
    <location>
        <position position="1"/>
    </location>
</feature>
<name>X1NV38_9ZZZZ</name>